<organism evidence="2 3">
    <name type="scientific">Rubroshorea leprosula</name>
    <dbReference type="NCBI Taxonomy" id="152421"/>
    <lineage>
        <taxon>Eukaryota</taxon>
        <taxon>Viridiplantae</taxon>
        <taxon>Streptophyta</taxon>
        <taxon>Embryophyta</taxon>
        <taxon>Tracheophyta</taxon>
        <taxon>Spermatophyta</taxon>
        <taxon>Magnoliopsida</taxon>
        <taxon>eudicotyledons</taxon>
        <taxon>Gunneridae</taxon>
        <taxon>Pentapetalae</taxon>
        <taxon>rosids</taxon>
        <taxon>malvids</taxon>
        <taxon>Malvales</taxon>
        <taxon>Dipterocarpaceae</taxon>
        <taxon>Rubroshorea</taxon>
    </lineage>
</organism>
<dbReference type="GO" id="GO:0003676">
    <property type="term" value="F:nucleic acid binding"/>
    <property type="evidence" value="ECO:0007669"/>
    <property type="project" value="InterPro"/>
</dbReference>
<dbReference type="Proteomes" id="UP001054252">
    <property type="component" value="Unassembled WGS sequence"/>
</dbReference>
<dbReference type="CDD" id="cd01647">
    <property type="entry name" value="RT_LTR"/>
    <property type="match status" value="1"/>
</dbReference>
<dbReference type="AlphaFoldDB" id="A0AAV5L104"/>
<evidence type="ECO:0000259" key="1">
    <source>
        <dbReference type="Pfam" id="PF17921"/>
    </source>
</evidence>
<accession>A0AAV5L104</accession>
<dbReference type="Gene3D" id="3.10.10.10">
    <property type="entry name" value="HIV Type 1 Reverse Transcriptase, subunit A, domain 1"/>
    <property type="match status" value="1"/>
</dbReference>
<dbReference type="Gene3D" id="3.30.420.10">
    <property type="entry name" value="Ribonuclease H-like superfamily/Ribonuclease H"/>
    <property type="match status" value="1"/>
</dbReference>
<dbReference type="PANTHER" id="PTHR37984">
    <property type="entry name" value="PROTEIN CBG26694"/>
    <property type="match status" value="1"/>
</dbReference>
<comment type="caution">
    <text evidence="2">The sequence shown here is derived from an EMBL/GenBank/DDBJ whole genome shotgun (WGS) entry which is preliminary data.</text>
</comment>
<name>A0AAV5L104_9ROSI</name>
<reference evidence="2 3" key="1">
    <citation type="journal article" date="2021" name="Commun. Biol.">
        <title>The genome of Shorea leprosula (Dipterocarpaceae) highlights the ecological relevance of drought in aseasonal tropical rainforests.</title>
        <authorList>
            <person name="Ng K.K.S."/>
            <person name="Kobayashi M.J."/>
            <person name="Fawcett J.A."/>
            <person name="Hatakeyama M."/>
            <person name="Paape T."/>
            <person name="Ng C.H."/>
            <person name="Ang C.C."/>
            <person name="Tnah L.H."/>
            <person name="Lee C.T."/>
            <person name="Nishiyama T."/>
            <person name="Sese J."/>
            <person name="O'Brien M.J."/>
            <person name="Copetti D."/>
            <person name="Mohd Noor M.I."/>
            <person name="Ong R.C."/>
            <person name="Putra M."/>
            <person name="Sireger I.Z."/>
            <person name="Indrioko S."/>
            <person name="Kosugi Y."/>
            <person name="Izuno A."/>
            <person name="Isagi Y."/>
            <person name="Lee S.L."/>
            <person name="Shimizu K.K."/>
        </authorList>
    </citation>
    <scope>NUCLEOTIDE SEQUENCE [LARGE SCALE GENOMIC DNA]</scope>
    <source>
        <strain evidence="2">214</strain>
    </source>
</reference>
<dbReference type="InterPro" id="IPR050951">
    <property type="entry name" value="Retrovirus_Pol_polyprotein"/>
</dbReference>
<dbReference type="EMBL" id="BPVZ01000088">
    <property type="protein sequence ID" value="GKV30684.1"/>
    <property type="molecule type" value="Genomic_DNA"/>
</dbReference>
<dbReference type="InterPro" id="IPR043502">
    <property type="entry name" value="DNA/RNA_pol_sf"/>
</dbReference>
<keyword evidence="3" id="KW-1185">Reference proteome</keyword>
<dbReference type="SUPFAM" id="SSF53098">
    <property type="entry name" value="Ribonuclease H-like"/>
    <property type="match status" value="1"/>
</dbReference>
<dbReference type="Pfam" id="PF17921">
    <property type="entry name" value="Integrase_H2C2"/>
    <property type="match status" value="1"/>
</dbReference>
<evidence type="ECO:0000313" key="3">
    <source>
        <dbReference type="Proteomes" id="UP001054252"/>
    </source>
</evidence>
<protein>
    <recommendedName>
        <fullName evidence="1">Integrase zinc-binding domain-containing protein</fullName>
    </recommendedName>
</protein>
<gene>
    <name evidence="2" type="ORF">SLEP1_g39469</name>
</gene>
<dbReference type="InterPro" id="IPR041588">
    <property type="entry name" value="Integrase_H2C2"/>
</dbReference>
<dbReference type="InterPro" id="IPR036397">
    <property type="entry name" value="RNaseH_sf"/>
</dbReference>
<dbReference type="PANTHER" id="PTHR37984:SF5">
    <property type="entry name" value="PROTEIN NYNRIN-LIKE"/>
    <property type="match status" value="1"/>
</dbReference>
<evidence type="ECO:0000313" key="2">
    <source>
        <dbReference type="EMBL" id="GKV30684.1"/>
    </source>
</evidence>
<feature type="domain" description="Integrase zinc-binding" evidence="1">
    <location>
        <begin position="374"/>
        <end position="423"/>
    </location>
</feature>
<dbReference type="InterPro" id="IPR012337">
    <property type="entry name" value="RNaseH-like_sf"/>
</dbReference>
<dbReference type="SUPFAM" id="SSF56672">
    <property type="entry name" value="DNA/RNA polymerases"/>
    <property type="match status" value="1"/>
</dbReference>
<dbReference type="Gene3D" id="1.10.340.70">
    <property type="match status" value="1"/>
</dbReference>
<proteinExistence type="predicted"/>
<sequence>MYEVPNSSGYRSAQRELENSKNLLQDTFKKVELIIAPKTSGSVISRPSEPSQETMSISDIDHRPKNVEQKAEPVEPVKKVPLNSDELEKTMKIGTKLTLEERTELLEFLKGNRDVFAWTIDEMPGIPTEFAIHKLSTDPTKKPVVQKRRLVGLEKQVAIDEEISQLLQACFIRRVEYSKWVSNPMLVKKPNGKWRMCIDFTNLNEACPKDPHPLPNVQLWLDDQEKMAFYAGDAIYCYVMMPFGLKNAGTTYQKLVQVIFKLQIGRNIEVYVDDMIITSLRGKFLGYVVSKKGIEVNLEKVEAMQQMESPKTIKDVKRQQVVLPLYTDSLLDPSDARLIRHKAAHFTLIKDQLYKRVASTPLLCCLTPYEAKYAVREVHEGVCGTHIGGKTLARKILRHGYYWPTMVEDAQNYVKKCPTCQFNTDDIHMPEAIVSCITMAFRPMGSRSAQSFYKGQGRFGIPMRIIADNGPQFQAVALKSFCDDYNIELTLIYIFHSQTDKQNQRIKSFYVVLRRVSWRHNLIGLTSSTKYYGHAAPRPTRPLVKLDSALPVELRL</sequence>